<evidence type="ECO:0000256" key="3">
    <source>
        <dbReference type="ARBA" id="ARBA00023315"/>
    </source>
</evidence>
<dbReference type="EMBL" id="SNRW01001930">
    <property type="protein sequence ID" value="KAA6394497.1"/>
    <property type="molecule type" value="Genomic_DNA"/>
</dbReference>
<dbReference type="Proteomes" id="UP000324800">
    <property type="component" value="Unassembled WGS sequence"/>
</dbReference>
<evidence type="ECO:0000259" key="4">
    <source>
        <dbReference type="Pfam" id="PF00108"/>
    </source>
</evidence>
<dbReference type="OrthoDB" id="5404651at2759"/>
<gene>
    <name evidence="5" type="ORF">EZS28_009980</name>
</gene>
<name>A0A5J4WHQ4_9EUKA</name>
<dbReference type="InterPro" id="IPR020615">
    <property type="entry name" value="Thiolase_acyl_enz_int_AS"/>
</dbReference>
<dbReference type="SUPFAM" id="SSF53901">
    <property type="entry name" value="Thiolase-like"/>
    <property type="match status" value="1"/>
</dbReference>
<dbReference type="AlphaFoldDB" id="A0A5J4WHQ4"/>
<dbReference type="InterPro" id="IPR016039">
    <property type="entry name" value="Thiolase-like"/>
</dbReference>
<dbReference type="PROSITE" id="PS00098">
    <property type="entry name" value="THIOLASE_1"/>
    <property type="match status" value="1"/>
</dbReference>
<comment type="similarity">
    <text evidence="1">Belongs to the thiolase-like superfamily. Thiolase family.</text>
</comment>
<reference evidence="5 6" key="1">
    <citation type="submission" date="2019-03" db="EMBL/GenBank/DDBJ databases">
        <title>Single cell metagenomics reveals metabolic interactions within the superorganism composed of flagellate Streblomastix strix and complex community of Bacteroidetes bacteria on its surface.</title>
        <authorList>
            <person name="Treitli S.C."/>
            <person name="Kolisko M."/>
            <person name="Husnik F."/>
            <person name="Keeling P."/>
            <person name="Hampl V."/>
        </authorList>
    </citation>
    <scope>NUCLEOTIDE SEQUENCE [LARGE SCALE GENOMIC DNA]</scope>
    <source>
        <strain evidence="5">ST1C</strain>
    </source>
</reference>
<keyword evidence="3" id="KW-0012">Acyltransferase</keyword>
<evidence type="ECO:0000256" key="1">
    <source>
        <dbReference type="ARBA" id="ARBA00010982"/>
    </source>
</evidence>
<evidence type="ECO:0000313" key="5">
    <source>
        <dbReference type="EMBL" id="KAA6394497.1"/>
    </source>
</evidence>
<feature type="domain" description="Thiolase N-terminal" evidence="4">
    <location>
        <begin position="137"/>
        <end position="211"/>
    </location>
</feature>
<proteinExistence type="inferred from homology"/>
<protein>
    <recommendedName>
        <fullName evidence="4">Thiolase N-terminal domain-containing protein</fullName>
    </recommendedName>
</protein>
<dbReference type="InterPro" id="IPR020616">
    <property type="entry name" value="Thiolase_N"/>
</dbReference>
<dbReference type="PANTHER" id="PTHR18919:SF107">
    <property type="entry name" value="ACETYL-COA ACETYLTRANSFERASE, CYTOSOLIC"/>
    <property type="match status" value="1"/>
</dbReference>
<comment type="caution">
    <text evidence="5">The sequence shown here is derived from an EMBL/GenBank/DDBJ whole genome shotgun (WGS) entry which is preliminary data.</text>
</comment>
<dbReference type="Gene3D" id="3.40.47.10">
    <property type="match status" value="2"/>
</dbReference>
<accession>A0A5J4WHQ4</accession>
<evidence type="ECO:0000313" key="6">
    <source>
        <dbReference type="Proteomes" id="UP000324800"/>
    </source>
</evidence>
<dbReference type="Pfam" id="PF00108">
    <property type="entry name" value="Thiolase_N"/>
    <property type="match status" value="1"/>
</dbReference>
<keyword evidence="2" id="KW-0808">Transferase</keyword>
<organism evidence="5 6">
    <name type="scientific">Streblomastix strix</name>
    <dbReference type="NCBI Taxonomy" id="222440"/>
    <lineage>
        <taxon>Eukaryota</taxon>
        <taxon>Metamonada</taxon>
        <taxon>Preaxostyla</taxon>
        <taxon>Oxymonadida</taxon>
        <taxon>Streblomastigidae</taxon>
        <taxon>Streblomastix</taxon>
    </lineage>
</organism>
<evidence type="ECO:0000256" key="2">
    <source>
        <dbReference type="ARBA" id="ARBA00022679"/>
    </source>
</evidence>
<dbReference type="GO" id="GO:0016747">
    <property type="term" value="F:acyltransferase activity, transferring groups other than amino-acyl groups"/>
    <property type="evidence" value="ECO:0007669"/>
    <property type="project" value="InterPro"/>
</dbReference>
<sequence length="245" mass="27005">MCNICVSASGSPKLVCGNRKPVCGSRKPVCGNRKTAVLENQLIVFATEHEAISNQYIAIYGFINHLPDAYYTNNIILKANNRINCVGIELSKTDRALVDKCQHRNLNQILTKNKTLITKHGLFYVDEHQSDLIAVDSIEASGQSNATKQAVLNAGLPLSVITITINKMCSSGMKAIELSLQEIEVAKYELTICGQMECVMNVPFILNMPRRSISEAYSTSKSSPQTTSNRITTKLAQEILNQIQI</sequence>
<dbReference type="PANTHER" id="PTHR18919">
    <property type="entry name" value="ACETYL-COA C-ACYLTRANSFERASE"/>
    <property type="match status" value="1"/>
</dbReference>